<evidence type="ECO:0000313" key="1">
    <source>
        <dbReference type="EMBL" id="EHG22268.1"/>
    </source>
</evidence>
<gene>
    <name evidence="1" type="ORF">HMPREF9334_00304</name>
</gene>
<evidence type="ECO:0000313" key="2">
    <source>
        <dbReference type="Proteomes" id="UP000004129"/>
    </source>
</evidence>
<comment type="caution">
    <text evidence="1">The sequence shown here is derived from an EMBL/GenBank/DDBJ whole genome shotgun (WGS) entry which is preliminary data.</text>
</comment>
<keyword evidence="2" id="KW-1185">Reference proteome</keyword>
<dbReference type="STRING" id="679201.HMPREF9334_00304"/>
<dbReference type="EMBL" id="ACZM01000003">
    <property type="protein sequence ID" value="EHG22268.1"/>
    <property type="molecule type" value="Genomic_DNA"/>
</dbReference>
<dbReference type="OrthoDB" id="9256063at2"/>
<reference evidence="1 2" key="1">
    <citation type="submission" date="2011-08" db="EMBL/GenBank/DDBJ databases">
        <title>The Genome Sequence of Selenomonas infelix ATCC 43532.</title>
        <authorList>
            <consortium name="The Broad Institute Genome Sequencing Platform"/>
            <person name="Earl A."/>
            <person name="Ward D."/>
            <person name="Feldgarden M."/>
            <person name="Gevers D."/>
            <person name="Izard J."/>
            <person name="Blanton J.M."/>
            <person name="Baranova O.V."/>
            <person name="Dewhirst F.E."/>
            <person name="Young S.K."/>
            <person name="Zeng Q."/>
            <person name="Gargeya S."/>
            <person name="Fitzgerald M."/>
            <person name="Haas B."/>
            <person name="Abouelleil A."/>
            <person name="Alvarado L."/>
            <person name="Arachchi H.M."/>
            <person name="Berlin A."/>
            <person name="Brown A."/>
            <person name="Chapman S.B."/>
            <person name="Chen Z."/>
            <person name="Dunbar C."/>
            <person name="Freedman E."/>
            <person name="Gearin G."/>
            <person name="Gellesch M."/>
            <person name="Goldberg J."/>
            <person name="Griggs A."/>
            <person name="Gujja S."/>
            <person name="Heiman D."/>
            <person name="Howarth C."/>
            <person name="Larson L."/>
            <person name="Lui A."/>
            <person name="MacDonald P.J.P."/>
            <person name="Montmayeur A."/>
            <person name="Murphy C."/>
            <person name="Neiman D."/>
            <person name="Pearson M."/>
            <person name="Priest M."/>
            <person name="Roberts A."/>
            <person name="Saif S."/>
            <person name="Shea T."/>
            <person name="Shenoy N."/>
            <person name="Sisk P."/>
            <person name="Stolte C."/>
            <person name="Sykes S."/>
            <person name="Wortman J."/>
            <person name="Nusbaum C."/>
            <person name="Birren B."/>
        </authorList>
    </citation>
    <scope>NUCLEOTIDE SEQUENCE [LARGE SCALE GENOMIC DNA]</scope>
    <source>
        <strain evidence="1 2">ATCC 43532</strain>
    </source>
</reference>
<dbReference type="PATRIC" id="fig|679201.3.peg.310"/>
<organism evidence="1 2">
    <name type="scientific">Selenomonas infelix ATCC 43532</name>
    <dbReference type="NCBI Taxonomy" id="679201"/>
    <lineage>
        <taxon>Bacteria</taxon>
        <taxon>Bacillati</taxon>
        <taxon>Bacillota</taxon>
        <taxon>Negativicutes</taxon>
        <taxon>Selenomonadales</taxon>
        <taxon>Selenomonadaceae</taxon>
        <taxon>Selenomonas</taxon>
    </lineage>
</organism>
<dbReference type="AlphaFoldDB" id="G5GM23"/>
<sequence length="74" mass="8855">MKIKQILRQYRRDFWAIFRCEACGHECEERGYDDANFHVNVIPDMKCPQCGKTEREIDPNYRPLSTKYPEGMLL</sequence>
<dbReference type="Proteomes" id="UP000004129">
    <property type="component" value="Unassembled WGS sequence"/>
</dbReference>
<protein>
    <submittedName>
        <fullName evidence="1">Uncharacterized protein</fullName>
    </submittedName>
</protein>
<proteinExistence type="predicted"/>
<dbReference type="HOGENOM" id="CLU_2685771_0_0_9"/>
<accession>G5GM23</accession>
<dbReference type="eggNOG" id="ENOG502ZJSF">
    <property type="taxonomic scope" value="Bacteria"/>
</dbReference>
<dbReference type="RefSeq" id="WP_006691755.1">
    <property type="nucleotide sequence ID" value="NZ_JH376797.1"/>
</dbReference>
<name>G5GM23_9FIRM</name>